<dbReference type="AlphaFoldDB" id="A0A2N6UL92"/>
<comment type="similarity">
    <text evidence="2">Belongs to the class-V pyridoxal-phosphate-dependent aminotransferase family. NifS/IscS subfamily.</text>
</comment>
<dbReference type="GO" id="GO:0051536">
    <property type="term" value="F:iron-sulfur cluster binding"/>
    <property type="evidence" value="ECO:0007669"/>
    <property type="project" value="UniProtKB-KW"/>
</dbReference>
<proteinExistence type="inferred from homology"/>
<comment type="cofactor">
    <cofactor evidence="1 7">
        <name>pyridoxal 5'-phosphate</name>
        <dbReference type="ChEBI" id="CHEBI:597326"/>
    </cofactor>
</comment>
<evidence type="ECO:0000313" key="10">
    <source>
        <dbReference type="Proteomes" id="UP000235658"/>
    </source>
</evidence>
<dbReference type="Pfam" id="PF00266">
    <property type="entry name" value="Aminotran_5"/>
    <property type="match status" value="1"/>
</dbReference>
<dbReference type="Gene3D" id="1.10.260.50">
    <property type="match status" value="1"/>
</dbReference>
<protein>
    <submittedName>
        <fullName evidence="9">Cysteine desulfurase</fullName>
    </submittedName>
</protein>
<sequence length="372" mass="42178">MIYLDNAATTRMYDEVIDIEKDFEKKYFANPSALHSFGMDVENKVKEAREIVASNINSNSNEIYFTKGATESNNIIINSFAGVNNKALTTKLEHSSVIDAFENSNFKKIGFINNDEFGFLDLKDLEEKIDKETKLVSIIYVQNEISTIQNIKKISEIIKSKNKDILFHIDATQALGKISCDVKDLGVDVMSFSSHKIHGPKGIGGLYINNSFKNKIKPLLYGGRQEIFSSGTLNAPAIYAFAKALELSKEKEDYSYIKNLNLYLRNKISDKFKGYKINSPLENSSPYILNISFEKIKSEVLLHMLESDNIFVSSGSACSKGNNSRILSALYLDKKYMDGAIRFSFSHDIKIKDLDLLVEKLYEYIEDIRKVF</sequence>
<dbReference type="InterPro" id="IPR015421">
    <property type="entry name" value="PyrdxlP-dep_Trfase_major"/>
</dbReference>
<dbReference type="GeneID" id="84577989"/>
<name>A0A2N6UL92_9FIRM</name>
<keyword evidence="4" id="KW-0663">Pyridoxal phosphate</keyword>
<dbReference type="PIRSF" id="PIRSF005572">
    <property type="entry name" value="NifS"/>
    <property type="match status" value="1"/>
</dbReference>
<dbReference type="Gene3D" id="3.90.1150.10">
    <property type="entry name" value="Aspartate Aminotransferase, domain 1"/>
    <property type="match status" value="1"/>
</dbReference>
<dbReference type="GO" id="GO:0046872">
    <property type="term" value="F:metal ion binding"/>
    <property type="evidence" value="ECO:0007669"/>
    <property type="project" value="UniProtKB-KW"/>
</dbReference>
<dbReference type="InterPro" id="IPR015424">
    <property type="entry name" value="PyrdxlP-dep_Trfase"/>
</dbReference>
<keyword evidence="3" id="KW-0479">Metal-binding</keyword>
<evidence type="ECO:0000256" key="1">
    <source>
        <dbReference type="ARBA" id="ARBA00001933"/>
    </source>
</evidence>
<dbReference type="InterPro" id="IPR016454">
    <property type="entry name" value="Cysteine_dSase"/>
</dbReference>
<evidence type="ECO:0000256" key="3">
    <source>
        <dbReference type="ARBA" id="ARBA00022723"/>
    </source>
</evidence>
<keyword evidence="5" id="KW-0408">Iron</keyword>
<accession>A0A2N6UL92</accession>
<evidence type="ECO:0000256" key="5">
    <source>
        <dbReference type="ARBA" id="ARBA00023004"/>
    </source>
</evidence>
<dbReference type="RefSeq" id="WP_102197598.1">
    <property type="nucleotide sequence ID" value="NZ_PNHP01000001.1"/>
</dbReference>
<keyword evidence="6" id="KW-0411">Iron-sulfur</keyword>
<gene>
    <name evidence="9" type="ORF">CJ192_02195</name>
</gene>
<dbReference type="Proteomes" id="UP000235658">
    <property type="component" value="Unassembled WGS sequence"/>
</dbReference>
<feature type="domain" description="Aminotransferase class V" evidence="8">
    <location>
        <begin position="2"/>
        <end position="357"/>
    </location>
</feature>
<dbReference type="GO" id="GO:0003824">
    <property type="term" value="F:catalytic activity"/>
    <property type="evidence" value="ECO:0007669"/>
    <property type="project" value="UniProtKB-ARBA"/>
</dbReference>
<dbReference type="PANTHER" id="PTHR11601:SF50">
    <property type="entry name" value="CYSTEINE DESULFURASE ISCS 2-RELATED"/>
    <property type="match status" value="1"/>
</dbReference>
<dbReference type="SUPFAM" id="SSF53383">
    <property type="entry name" value="PLP-dependent transferases"/>
    <property type="match status" value="1"/>
</dbReference>
<dbReference type="PROSITE" id="PS00595">
    <property type="entry name" value="AA_TRANSFER_CLASS_5"/>
    <property type="match status" value="1"/>
</dbReference>
<reference evidence="9 10" key="1">
    <citation type="submission" date="2017-09" db="EMBL/GenBank/DDBJ databases">
        <title>Bacterial strain isolated from the female urinary microbiota.</title>
        <authorList>
            <person name="Thomas-White K."/>
            <person name="Kumar N."/>
            <person name="Forster S."/>
            <person name="Putonti C."/>
            <person name="Lawley T."/>
            <person name="Wolfe A.J."/>
        </authorList>
    </citation>
    <scope>NUCLEOTIDE SEQUENCE [LARGE SCALE GENOMIC DNA]</scope>
    <source>
        <strain evidence="9 10">UMB0204</strain>
    </source>
</reference>
<evidence type="ECO:0000256" key="2">
    <source>
        <dbReference type="ARBA" id="ARBA00006490"/>
    </source>
</evidence>
<dbReference type="InterPro" id="IPR020578">
    <property type="entry name" value="Aminotrans_V_PyrdxlP_BS"/>
</dbReference>
<dbReference type="Gene3D" id="3.40.640.10">
    <property type="entry name" value="Type I PLP-dependent aspartate aminotransferase-like (Major domain)"/>
    <property type="match status" value="1"/>
</dbReference>
<organism evidence="9 10">
    <name type="scientific">Anaerococcus hydrogenalis</name>
    <dbReference type="NCBI Taxonomy" id="33029"/>
    <lineage>
        <taxon>Bacteria</taxon>
        <taxon>Bacillati</taxon>
        <taxon>Bacillota</taxon>
        <taxon>Tissierellia</taxon>
        <taxon>Tissierellales</taxon>
        <taxon>Peptoniphilaceae</taxon>
        <taxon>Anaerococcus</taxon>
    </lineage>
</organism>
<evidence type="ECO:0000256" key="6">
    <source>
        <dbReference type="ARBA" id="ARBA00023014"/>
    </source>
</evidence>
<comment type="caution">
    <text evidence="9">The sequence shown here is derived from an EMBL/GenBank/DDBJ whole genome shotgun (WGS) entry which is preliminary data.</text>
</comment>
<evidence type="ECO:0000256" key="4">
    <source>
        <dbReference type="ARBA" id="ARBA00022898"/>
    </source>
</evidence>
<dbReference type="InterPro" id="IPR000192">
    <property type="entry name" value="Aminotrans_V_dom"/>
</dbReference>
<evidence type="ECO:0000313" key="9">
    <source>
        <dbReference type="EMBL" id="PMC82564.1"/>
    </source>
</evidence>
<dbReference type="EMBL" id="PNHP01000001">
    <property type="protein sequence ID" value="PMC82564.1"/>
    <property type="molecule type" value="Genomic_DNA"/>
</dbReference>
<dbReference type="PANTHER" id="PTHR11601">
    <property type="entry name" value="CYSTEINE DESULFURYLASE FAMILY MEMBER"/>
    <property type="match status" value="1"/>
</dbReference>
<evidence type="ECO:0000256" key="7">
    <source>
        <dbReference type="RuleBase" id="RU004504"/>
    </source>
</evidence>
<evidence type="ECO:0000259" key="8">
    <source>
        <dbReference type="Pfam" id="PF00266"/>
    </source>
</evidence>
<dbReference type="InterPro" id="IPR015422">
    <property type="entry name" value="PyrdxlP-dep_Trfase_small"/>
</dbReference>